<feature type="region of interest" description="Disordered" evidence="3">
    <location>
        <begin position="28"/>
        <end position="53"/>
    </location>
</feature>
<dbReference type="InterPro" id="IPR036165">
    <property type="entry name" value="YefM-like_sf"/>
</dbReference>
<gene>
    <name evidence="4" type="ORF">H4687_004108</name>
</gene>
<proteinExistence type="inferred from homology"/>
<dbReference type="AlphaFoldDB" id="A0A8I0TRS5"/>
<evidence type="ECO:0000256" key="3">
    <source>
        <dbReference type="SAM" id="MobiDB-lite"/>
    </source>
</evidence>
<evidence type="ECO:0000313" key="4">
    <source>
        <dbReference type="EMBL" id="MBE1597979.1"/>
    </source>
</evidence>
<protein>
    <recommendedName>
        <fullName evidence="2">Antitoxin</fullName>
    </recommendedName>
</protein>
<name>A0A8I0TRS5_9ACTN</name>
<dbReference type="Proteomes" id="UP000629287">
    <property type="component" value="Unassembled WGS sequence"/>
</dbReference>
<dbReference type="NCBIfam" id="TIGR01552">
    <property type="entry name" value="phd_fam"/>
    <property type="match status" value="1"/>
</dbReference>
<organism evidence="4 5">
    <name type="scientific">Streptomyces stelliscabiei</name>
    <dbReference type="NCBI Taxonomy" id="146820"/>
    <lineage>
        <taxon>Bacteria</taxon>
        <taxon>Bacillati</taxon>
        <taxon>Actinomycetota</taxon>
        <taxon>Actinomycetes</taxon>
        <taxon>Kitasatosporales</taxon>
        <taxon>Streptomycetaceae</taxon>
        <taxon>Streptomyces</taxon>
    </lineage>
</organism>
<evidence type="ECO:0000256" key="2">
    <source>
        <dbReference type="RuleBase" id="RU362080"/>
    </source>
</evidence>
<sequence length="163" mass="18132">MLLAYTGLRWGEASALKAGRVDLDACGRTSSRRTARTTASSISPPRTTKPTGPCASGRISAFMYICYIDYMRDPVVESMAEVRSHLADVIDRARREETPTIITRRGKHEAVVIDIQEYQRLRQIAEEAEEAWLNRLADEAESEGTKGSVSFEEMAALLRAHEG</sequence>
<comment type="similarity">
    <text evidence="1 2">Belongs to the phD/YefM antitoxin family.</text>
</comment>
<dbReference type="InterPro" id="IPR006442">
    <property type="entry name" value="Antitoxin_Phd/YefM"/>
</dbReference>
<comment type="caution">
    <text evidence="4">The sequence shown here is derived from an EMBL/GenBank/DDBJ whole genome shotgun (WGS) entry which is preliminary data.</text>
</comment>
<accession>A0A8I0TRS5</accession>
<dbReference type="EMBL" id="JADBGF010000001">
    <property type="protein sequence ID" value="MBE1597979.1"/>
    <property type="molecule type" value="Genomic_DNA"/>
</dbReference>
<dbReference type="SUPFAM" id="SSF143120">
    <property type="entry name" value="YefM-like"/>
    <property type="match status" value="1"/>
</dbReference>
<dbReference type="Pfam" id="PF02604">
    <property type="entry name" value="PhdYeFM_antitox"/>
    <property type="match status" value="1"/>
</dbReference>
<keyword evidence="5" id="KW-1185">Reference proteome</keyword>
<dbReference type="Gene3D" id="3.40.1620.10">
    <property type="entry name" value="YefM-like domain"/>
    <property type="match status" value="1"/>
</dbReference>
<evidence type="ECO:0000313" key="5">
    <source>
        <dbReference type="Proteomes" id="UP000629287"/>
    </source>
</evidence>
<reference evidence="4 5" key="1">
    <citation type="submission" date="2020-10" db="EMBL/GenBank/DDBJ databases">
        <title>Sequencing the genomes of 1000 actinobacteria strains.</title>
        <authorList>
            <person name="Klenk H.-P."/>
        </authorList>
    </citation>
    <scope>NUCLEOTIDE SEQUENCE [LARGE SCALE GENOMIC DNA]</scope>
    <source>
        <strain evidence="4 5">DSM 41803</strain>
    </source>
</reference>
<evidence type="ECO:0000256" key="1">
    <source>
        <dbReference type="ARBA" id="ARBA00009981"/>
    </source>
</evidence>
<comment type="function">
    <text evidence="2">Antitoxin component of a type II toxin-antitoxin (TA) system.</text>
</comment>